<dbReference type="InterPro" id="IPR013783">
    <property type="entry name" value="Ig-like_fold"/>
</dbReference>
<dbReference type="Proteomes" id="UP000014155">
    <property type="component" value="Unassembled WGS sequence"/>
</dbReference>
<dbReference type="Gene3D" id="2.70.98.10">
    <property type="match status" value="1"/>
</dbReference>
<dbReference type="Pfam" id="PF00703">
    <property type="entry name" value="Glyco_hydro_2"/>
    <property type="match status" value="1"/>
</dbReference>
<evidence type="ECO:0000256" key="4">
    <source>
        <dbReference type="ARBA" id="ARBA00013303"/>
    </source>
</evidence>
<dbReference type="eggNOG" id="COG3250">
    <property type="taxonomic scope" value="Bacteria"/>
</dbReference>
<dbReference type="InterPro" id="IPR006103">
    <property type="entry name" value="Glyco_hydro_2_cat"/>
</dbReference>
<dbReference type="GO" id="GO:0004565">
    <property type="term" value="F:beta-galactosidase activity"/>
    <property type="evidence" value="ECO:0007669"/>
    <property type="project" value="UniProtKB-EC"/>
</dbReference>
<evidence type="ECO:0000313" key="10">
    <source>
        <dbReference type="Proteomes" id="UP000014155"/>
    </source>
</evidence>
<sequence>MLVKNYFEDTKTLHVGTMEDRAYYIPYPHQAGAMSGDRNTSKRFQLLNGEWNFKYFNSIYDITEEFYLEGCDMEGFNKIPVPSVWQNHGYDRHQYTNIKYPFPFDPPYVPVENPCGAYVRQFEIAAGNEDMRKYINFEGVDSCYYLWINGVFVGYSQVSHSTSEFDITDFVREGTNTIAVLVLKWCDGSYLEDQDKFRTSGIFRDVYILYRPQEHIRDFFVKTALSDNYKKADITVELEYLDGKPVPADYVLLAADARTELGRGTVQEGDFRINLENPRLWNAEQPNLYTLVLNTAQEAIAIRVGIREIKIIDGVVYLNGEKIKFRGVNRHDSNPVTGPAVTVEDMLKDLTLMKQHNINAIRTSHYPNAPVFTEFCDKYGFYVIAEADIETHGTTTIFGGGQDGKAFPMLAHDPDYEASILDRVRKNVIRDKNHACVVIWSLGNESGFGRNFESALRWIKGYDTSRLTHYESAHYTPEGYKCDFSNLDLFSCMYASIEYIKKYFEEVRGDKPFIQCEYIHAMGNGPGDIEDYHDLIQKYDGFCGGFVWELCDHAVYMGRTEDGREKYYYGGDFGEFPHDGNFCMDGLVYPDRRIHTGLLEYKNVIRPLRLVKENPKEGKFTFQNMLDFVNTGDYLYVSYSVARNGEVIARGIIEDESILNIKPHEEKVIYLTFDQPIEGDCYIKFDYHQKNDLALTKRGHLLGFDQVKAAVDRIGLKEDRIKSLLGEYDSPKGEMSFSETDRYIFVSGVNFKYTYNKLTGAFERMVYDNNVLLEKPMNYNIWRAPTDNDRNVRGKWEECGYDRAFSRAYSTQVSMEDSNIRIITELSVTAVHIQRILDISTEWNIAGDGTISVNMQVEKNMETPYLPRFGLRLFLPQEINKVEYFGFGPYESYADKRRASYIDRFTARVDNLHEDYIKPQENGSHWGCHYVKVSSDSGLGLLVLDDEPFGFNASYYTQEELTSKLHNFELEKSGSTVLCLDYAQSGIGSNSCGPELIEKYRLNAQRFHTTMLLKPFVKSE</sequence>
<dbReference type="Pfam" id="PF02836">
    <property type="entry name" value="Glyco_hydro_2_C"/>
    <property type="match status" value="1"/>
</dbReference>
<evidence type="ECO:0000256" key="3">
    <source>
        <dbReference type="ARBA" id="ARBA00012756"/>
    </source>
</evidence>
<dbReference type="Pfam" id="PF02837">
    <property type="entry name" value="Glyco_hydro_2_N"/>
    <property type="match status" value="1"/>
</dbReference>
<evidence type="ECO:0000256" key="6">
    <source>
        <dbReference type="ARBA" id="ARBA00023295"/>
    </source>
</evidence>
<reference evidence="9 10" key="1">
    <citation type="journal article" date="2013" name="Genome Announc.">
        <title>Draft Genome Sequence of the Cellulolytic, Mesophilic, Anaerobic Bacterium Clostridium termitidis Strain CT1112 (DSM 5398).</title>
        <authorList>
            <person name="Lal S."/>
            <person name="Ramachandran U."/>
            <person name="Zhang X."/>
            <person name="Munir R."/>
            <person name="Sparling R."/>
            <person name="Levin D.B."/>
        </authorList>
    </citation>
    <scope>NUCLEOTIDE SEQUENCE [LARGE SCALE GENOMIC DNA]</scope>
    <source>
        <strain evidence="9 10">CT1112</strain>
    </source>
</reference>
<dbReference type="RefSeq" id="WP_004623710.1">
    <property type="nucleotide sequence ID" value="NZ_AORV01000017.1"/>
</dbReference>
<dbReference type="Pfam" id="PF16353">
    <property type="entry name" value="LacZ_4"/>
    <property type="match status" value="1"/>
</dbReference>
<dbReference type="InterPro" id="IPR050347">
    <property type="entry name" value="Bact_Beta-galactosidase"/>
</dbReference>
<dbReference type="PROSITE" id="PS00608">
    <property type="entry name" value="GLYCOSYL_HYDROL_F2_2"/>
    <property type="match status" value="1"/>
</dbReference>
<feature type="domain" description="Beta galactosidase small chain/" evidence="8">
    <location>
        <begin position="745"/>
        <end position="1014"/>
    </location>
</feature>
<dbReference type="EMBL" id="AORV01000017">
    <property type="protein sequence ID" value="EMS73570.1"/>
    <property type="molecule type" value="Genomic_DNA"/>
</dbReference>
<dbReference type="PATRIC" id="fig|1195236.3.peg.690"/>
<dbReference type="PANTHER" id="PTHR46323:SF2">
    <property type="entry name" value="BETA-GALACTOSIDASE"/>
    <property type="match status" value="1"/>
</dbReference>
<evidence type="ECO:0000256" key="1">
    <source>
        <dbReference type="ARBA" id="ARBA00001412"/>
    </source>
</evidence>
<gene>
    <name evidence="9" type="ORF">CTER_0382</name>
</gene>
<protein>
    <recommendedName>
        <fullName evidence="4">Beta-galactosidase</fullName>
        <ecNumber evidence="3">3.2.1.23</ecNumber>
    </recommendedName>
    <alternativeName>
        <fullName evidence="7">Lactase</fullName>
    </alternativeName>
</protein>
<dbReference type="InterPro" id="IPR006104">
    <property type="entry name" value="Glyco_hydro_2_N"/>
</dbReference>
<accession>S0FMW2</accession>
<organism evidence="9 10">
    <name type="scientific">Ruminiclostridium cellobioparum subsp. termitidis CT1112</name>
    <dbReference type="NCBI Taxonomy" id="1195236"/>
    <lineage>
        <taxon>Bacteria</taxon>
        <taxon>Bacillati</taxon>
        <taxon>Bacillota</taxon>
        <taxon>Clostridia</taxon>
        <taxon>Eubacteriales</taxon>
        <taxon>Oscillospiraceae</taxon>
        <taxon>Ruminiclostridium</taxon>
    </lineage>
</organism>
<dbReference type="Pfam" id="PF02929">
    <property type="entry name" value="Bgal_small_N"/>
    <property type="match status" value="1"/>
</dbReference>
<name>S0FMW2_RUMCE</name>
<dbReference type="Gene3D" id="2.60.40.10">
    <property type="entry name" value="Immunoglobulins"/>
    <property type="match status" value="2"/>
</dbReference>
<dbReference type="PRINTS" id="PR00132">
    <property type="entry name" value="GLHYDRLASE2"/>
</dbReference>
<dbReference type="InterPro" id="IPR011013">
    <property type="entry name" value="Gal_mutarotase_sf_dom"/>
</dbReference>
<dbReference type="SUPFAM" id="SSF74650">
    <property type="entry name" value="Galactose mutarotase-like"/>
    <property type="match status" value="1"/>
</dbReference>
<keyword evidence="10" id="KW-1185">Reference proteome</keyword>
<dbReference type="GO" id="GO:0009341">
    <property type="term" value="C:beta-galactosidase complex"/>
    <property type="evidence" value="ECO:0007669"/>
    <property type="project" value="InterPro"/>
</dbReference>
<dbReference type="InterPro" id="IPR006101">
    <property type="entry name" value="Glyco_hydro_2"/>
</dbReference>
<dbReference type="SMART" id="SM01038">
    <property type="entry name" value="Bgal_small_N"/>
    <property type="match status" value="1"/>
</dbReference>
<dbReference type="SUPFAM" id="SSF51445">
    <property type="entry name" value="(Trans)glycosidases"/>
    <property type="match status" value="1"/>
</dbReference>
<evidence type="ECO:0000256" key="2">
    <source>
        <dbReference type="ARBA" id="ARBA00007401"/>
    </source>
</evidence>
<dbReference type="InterPro" id="IPR014718">
    <property type="entry name" value="GH-type_carb-bd"/>
</dbReference>
<evidence type="ECO:0000259" key="8">
    <source>
        <dbReference type="SMART" id="SM01038"/>
    </source>
</evidence>
<dbReference type="GO" id="GO:0030246">
    <property type="term" value="F:carbohydrate binding"/>
    <property type="evidence" value="ECO:0007669"/>
    <property type="project" value="InterPro"/>
</dbReference>
<dbReference type="SUPFAM" id="SSF49785">
    <property type="entry name" value="Galactose-binding domain-like"/>
    <property type="match status" value="1"/>
</dbReference>
<dbReference type="InterPro" id="IPR032312">
    <property type="entry name" value="LacZ_4"/>
</dbReference>
<dbReference type="InterPro" id="IPR017853">
    <property type="entry name" value="GH"/>
</dbReference>
<dbReference type="PANTHER" id="PTHR46323">
    <property type="entry name" value="BETA-GALACTOSIDASE"/>
    <property type="match status" value="1"/>
</dbReference>
<dbReference type="Gene3D" id="2.60.120.260">
    <property type="entry name" value="Galactose-binding domain-like"/>
    <property type="match status" value="1"/>
</dbReference>
<proteinExistence type="inferred from homology"/>
<dbReference type="EC" id="3.2.1.23" evidence="3"/>
<dbReference type="SUPFAM" id="SSF49303">
    <property type="entry name" value="beta-Galactosidase/glucuronidase domain"/>
    <property type="match status" value="2"/>
</dbReference>
<evidence type="ECO:0000313" key="9">
    <source>
        <dbReference type="EMBL" id="EMS73570.1"/>
    </source>
</evidence>
<dbReference type="InterPro" id="IPR036156">
    <property type="entry name" value="Beta-gal/glucu_dom_sf"/>
</dbReference>
<dbReference type="InterPro" id="IPR006102">
    <property type="entry name" value="Ig-like_GH2"/>
</dbReference>
<evidence type="ECO:0000256" key="5">
    <source>
        <dbReference type="ARBA" id="ARBA00022801"/>
    </source>
</evidence>
<dbReference type="Gene3D" id="3.20.20.80">
    <property type="entry name" value="Glycosidases"/>
    <property type="match status" value="1"/>
</dbReference>
<comment type="caution">
    <text evidence="9">The sequence shown here is derived from an EMBL/GenBank/DDBJ whole genome shotgun (WGS) entry which is preliminary data.</text>
</comment>
<keyword evidence="6 9" id="KW-0326">Glycosidase</keyword>
<dbReference type="InterPro" id="IPR004199">
    <property type="entry name" value="B-gal_small/dom_5"/>
</dbReference>
<dbReference type="InterPro" id="IPR023232">
    <property type="entry name" value="Glyco_hydro_2_AS"/>
</dbReference>
<dbReference type="STRING" id="1195236.CTER_0382"/>
<dbReference type="AlphaFoldDB" id="S0FMW2"/>
<evidence type="ECO:0000256" key="7">
    <source>
        <dbReference type="ARBA" id="ARBA00032230"/>
    </source>
</evidence>
<keyword evidence="5 9" id="KW-0378">Hydrolase</keyword>
<comment type="catalytic activity">
    <reaction evidence="1">
        <text>Hydrolysis of terminal non-reducing beta-D-galactose residues in beta-D-galactosides.</text>
        <dbReference type="EC" id="3.2.1.23"/>
    </reaction>
</comment>
<dbReference type="InterPro" id="IPR008979">
    <property type="entry name" value="Galactose-bd-like_sf"/>
</dbReference>
<dbReference type="GO" id="GO:0005990">
    <property type="term" value="P:lactose catabolic process"/>
    <property type="evidence" value="ECO:0007669"/>
    <property type="project" value="TreeGrafter"/>
</dbReference>
<comment type="similarity">
    <text evidence="2">Belongs to the glycosyl hydrolase 2 family.</text>
</comment>